<dbReference type="AlphaFoldDB" id="A0A4Y2FQ74"/>
<gene>
    <name evidence="1" type="ORF">AVEN_221751_1</name>
</gene>
<evidence type="ECO:0000313" key="2">
    <source>
        <dbReference type="Proteomes" id="UP000499080"/>
    </source>
</evidence>
<dbReference type="EMBL" id="BGPR01001001">
    <property type="protein sequence ID" value="GBM42638.1"/>
    <property type="molecule type" value="Genomic_DNA"/>
</dbReference>
<name>A0A4Y2FQ74_ARAVE</name>
<protein>
    <submittedName>
        <fullName evidence="1">Uncharacterized protein</fullName>
    </submittedName>
</protein>
<reference evidence="1 2" key="1">
    <citation type="journal article" date="2019" name="Sci. Rep.">
        <title>Orb-weaving spider Araneus ventricosus genome elucidates the spidroin gene catalogue.</title>
        <authorList>
            <person name="Kono N."/>
            <person name="Nakamura H."/>
            <person name="Ohtoshi R."/>
            <person name="Moran D.A.P."/>
            <person name="Shinohara A."/>
            <person name="Yoshida Y."/>
            <person name="Fujiwara M."/>
            <person name="Mori M."/>
            <person name="Tomita M."/>
            <person name="Arakawa K."/>
        </authorList>
    </citation>
    <scope>NUCLEOTIDE SEQUENCE [LARGE SCALE GENOMIC DNA]</scope>
</reference>
<accession>A0A4Y2FQ74</accession>
<dbReference type="Proteomes" id="UP000499080">
    <property type="component" value="Unassembled WGS sequence"/>
</dbReference>
<keyword evidence="2" id="KW-1185">Reference proteome</keyword>
<sequence>MNKKQASLLEQQLATLPVPKKLHHSGICSEFIKCQFAFLQGTTNLPHGILSITCGIKSNVLLPSDHPLPPPCPRSCFFCNVPHCLGGPTCKDFRFCFRNYCCKEGCSKSNRIGD</sequence>
<organism evidence="1 2">
    <name type="scientific">Araneus ventricosus</name>
    <name type="common">Orbweaver spider</name>
    <name type="synonym">Epeira ventricosa</name>
    <dbReference type="NCBI Taxonomy" id="182803"/>
    <lineage>
        <taxon>Eukaryota</taxon>
        <taxon>Metazoa</taxon>
        <taxon>Ecdysozoa</taxon>
        <taxon>Arthropoda</taxon>
        <taxon>Chelicerata</taxon>
        <taxon>Arachnida</taxon>
        <taxon>Araneae</taxon>
        <taxon>Araneomorphae</taxon>
        <taxon>Entelegynae</taxon>
        <taxon>Araneoidea</taxon>
        <taxon>Araneidae</taxon>
        <taxon>Araneus</taxon>
    </lineage>
</organism>
<proteinExistence type="predicted"/>
<evidence type="ECO:0000313" key="1">
    <source>
        <dbReference type="EMBL" id="GBM42638.1"/>
    </source>
</evidence>
<comment type="caution">
    <text evidence="1">The sequence shown here is derived from an EMBL/GenBank/DDBJ whole genome shotgun (WGS) entry which is preliminary data.</text>
</comment>